<dbReference type="GO" id="GO:0015171">
    <property type="term" value="F:amino acid transmembrane transporter activity"/>
    <property type="evidence" value="ECO:0007669"/>
    <property type="project" value="TreeGrafter"/>
</dbReference>
<feature type="transmembrane region" description="Helical" evidence="8">
    <location>
        <begin position="21"/>
        <end position="41"/>
    </location>
</feature>
<comment type="subcellular location">
    <subcellularLocation>
        <location evidence="1">Membrane</location>
        <topology evidence="1">Multi-pass membrane protein</topology>
    </subcellularLocation>
</comment>
<evidence type="ECO:0000256" key="7">
    <source>
        <dbReference type="SAM" id="MobiDB-lite"/>
    </source>
</evidence>
<accession>A0A0D2MC37</accession>
<keyword evidence="11" id="KW-1185">Reference proteome</keyword>
<evidence type="ECO:0000256" key="3">
    <source>
        <dbReference type="ARBA" id="ARBA00022448"/>
    </source>
</evidence>
<dbReference type="GO" id="GO:0016020">
    <property type="term" value="C:membrane"/>
    <property type="evidence" value="ECO:0007669"/>
    <property type="project" value="UniProtKB-SubCell"/>
</dbReference>
<feature type="transmembrane region" description="Helical" evidence="8">
    <location>
        <begin position="163"/>
        <end position="182"/>
    </location>
</feature>
<feature type="domain" description="Cationic amino acid transporter C-terminal" evidence="9">
    <location>
        <begin position="288"/>
        <end position="335"/>
    </location>
</feature>
<dbReference type="Pfam" id="PF13906">
    <property type="entry name" value="AA_permease_C"/>
    <property type="match status" value="1"/>
</dbReference>
<evidence type="ECO:0000256" key="1">
    <source>
        <dbReference type="ARBA" id="ARBA00004141"/>
    </source>
</evidence>
<feature type="transmembrane region" description="Helical" evidence="8">
    <location>
        <begin position="53"/>
        <end position="79"/>
    </location>
</feature>
<reference evidence="10 11" key="1">
    <citation type="journal article" date="2013" name="BMC Genomics">
        <title>Reconstruction of the lipid metabolism for the microalga Monoraphidium neglectum from its genome sequence reveals characteristics suitable for biofuel production.</title>
        <authorList>
            <person name="Bogen C."/>
            <person name="Al-Dilaimi A."/>
            <person name="Albersmeier A."/>
            <person name="Wichmann J."/>
            <person name="Grundmann M."/>
            <person name="Rupp O."/>
            <person name="Lauersen K.J."/>
            <person name="Blifernez-Klassen O."/>
            <person name="Kalinowski J."/>
            <person name="Goesmann A."/>
            <person name="Mussgnug J.H."/>
            <person name="Kruse O."/>
        </authorList>
    </citation>
    <scope>NUCLEOTIDE SEQUENCE [LARGE SCALE GENOMIC DNA]</scope>
    <source>
        <strain evidence="10 11">SAG 48.87</strain>
    </source>
</reference>
<keyword evidence="6 8" id="KW-0472">Membrane</keyword>
<dbReference type="Pfam" id="PF13520">
    <property type="entry name" value="AA_permease_2"/>
    <property type="match status" value="1"/>
</dbReference>
<feature type="region of interest" description="Disordered" evidence="7">
    <location>
        <begin position="349"/>
        <end position="380"/>
    </location>
</feature>
<feature type="transmembrane region" description="Helical" evidence="8">
    <location>
        <begin position="230"/>
        <end position="251"/>
    </location>
</feature>
<feature type="transmembrane region" description="Helical" evidence="8">
    <location>
        <begin position="188"/>
        <end position="210"/>
    </location>
</feature>
<evidence type="ECO:0000313" key="10">
    <source>
        <dbReference type="EMBL" id="KIZ00795.1"/>
    </source>
</evidence>
<feature type="transmembrane region" description="Helical" evidence="8">
    <location>
        <begin position="318"/>
        <end position="339"/>
    </location>
</feature>
<feature type="transmembrane region" description="Helical" evidence="8">
    <location>
        <begin position="257"/>
        <end position="282"/>
    </location>
</feature>
<dbReference type="Proteomes" id="UP000054498">
    <property type="component" value="Unassembled WGS sequence"/>
</dbReference>
<proteinExistence type="inferred from homology"/>
<name>A0A0D2MC37_9CHLO</name>
<dbReference type="InterPro" id="IPR002293">
    <property type="entry name" value="AA/rel_permease1"/>
</dbReference>
<protein>
    <submittedName>
        <fullName evidence="10">Basic amino acid/polyamine antiporter, APA family</fullName>
    </submittedName>
</protein>
<dbReference type="RefSeq" id="XP_013899814.1">
    <property type="nucleotide sequence ID" value="XM_014044360.1"/>
</dbReference>
<dbReference type="EMBL" id="KK101464">
    <property type="protein sequence ID" value="KIZ00795.1"/>
    <property type="molecule type" value="Genomic_DNA"/>
</dbReference>
<evidence type="ECO:0000256" key="4">
    <source>
        <dbReference type="ARBA" id="ARBA00022692"/>
    </source>
</evidence>
<organism evidence="10 11">
    <name type="scientific">Monoraphidium neglectum</name>
    <dbReference type="NCBI Taxonomy" id="145388"/>
    <lineage>
        <taxon>Eukaryota</taxon>
        <taxon>Viridiplantae</taxon>
        <taxon>Chlorophyta</taxon>
        <taxon>core chlorophytes</taxon>
        <taxon>Chlorophyceae</taxon>
        <taxon>CS clade</taxon>
        <taxon>Sphaeropleales</taxon>
        <taxon>Selenastraceae</taxon>
        <taxon>Monoraphidium</taxon>
    </lineage>
</organism>
<dbReference type="KEGG" id="mng:MNEG_7169"/>
<keyword evidence="4 8" id="KW-0812">Transmembrane</keyword>
<evidence type="ECO:0000256" key="2">
    <source>
        <dbReference type="ARBA" id="ARBA00008572"/>
    </source>
</evidence>
<dbReference type="PANTHER" id="PTHR43243">
    <property type="entry name" value="INNER MEMBRANE TRANSPORTER YGJI-RELATED"/>
    <property type="match status" value="1"/>
</dbReference>
<dbReference type="PANTHER" id="PTHR43243:SF4">
    <property type="entry name" value="CATIONIC AMINO ACID TRANSPORTER 4"/>
    <property type="match status" value="1"/>
</dbReference>
<evidence type="ECO:0000256" key="5">
    <source>
        <dbReference type="ARBA" id="ARBA00022989"/>
    </source>
</evidence>
<comment type="similarity">
    <text evidence="2">Belongs to the amino acid-polyamine-organocation (APC) superfamily. Cationic amino acid transporter (CAT) (TC 2.A.3.3) family.</text>
</comment>
<gene>
    <name evidence="10" type="ORF">MNEG_7169</name>
</gene>
<evidence type="ECO:0000256" key="8">
    <source>
        <dbReference type="SAM" id="Phobius"/>
    </source>
</evidence>
<sequence>MGFVYTDRGNWSNFLPMGFDGVFRGASVVFFAFLGFEMMATGTEDSVNGARDIPIAIAISVGGCTVLYLLMALAVTGIVPWNTISESAPFADAFKSRGCLWMAIIFAPPDRANDPHSFLPPPGIMDTIVVVQYSMSRTFVVLGRMGLVPPVLARVHPKTQTPIVSVVFCGLLSAVLALFVPITQLADLTSLGALFAFCVVCSAVIFRRYYQPPDVPDNMPGLTGKQGAPLWHVLIPFLSIIGGSLGLGFSVATNCHYGVYIAMAAWWFLATLYMWLVLPVVFVPTKLRTPLFPLWPSTGVMTTIFLISSLGPTNWARWGYGCLVGVALYSLYGIVELIYNRIHGPPPPIKRQQYDDDSVPGHQGDAKDLEADPVVRTAQE</sequence>
<evidence type="ECO:0000256" key="6">
    <source>
        <dbReference type="ARBA" id="ARBA00023136"/>
    </source>
</evidence>
<dbReference type="OrthoDB" id="3900342at2759"/>
<dbReference type="AlphaFoldDB" id="A0A0D2MC37"/>
<evidence type="ECO:0000259" key="9">
    <source>
        <dbReference type="Pfam" id="PF13906"/>
    </source>
</evidence>
<dbReference type="InterPro" id="IPR029485">
    <property type="entry name" value="CAT_C"/>
</dbReference>
<dbReference type="GeneID" id="25740045"/>
<keyword evidence="3" id="KW-0813">Transport</keyword>
<dbReference type="Gene3D" id="1.20.1740.10">
    <property type="entry name" value="Amino acid/polyamine transporter I"/>
    <property type="match status" value="1"/>
</dbReference>
<feature type="transmembrane region" description="Helical" evidence="8">
    <location>
        <begin position="294"/>
        <end position="312"/>
    </location>
</feature>
<evidence type="ECO:0000313" key="11">
    <source>
        <dbReference type="Proteomes" id="UP000054498"/>
    </source>
</evidence>
<keyword evidence="5 8" id="KW-1133">Transmembrane helix</keyword>